<feature type="transmembrane region" description="Helical" evidence="1">
    <location>
        <begin position="21"/>
        <end position="45"/>
    </location>
</feature>
<gene>
    <name evidence="2" type="ORF">LR394_03890</name>
</gene>
<comment type="caution">
    <text evidence="2">The sequence shown here is derived from an EMBL/GenBank/DDBJ whole genome shotgun (WGS) entry which is preliminary data.</text>
</comment>
<feature type="transmembrane region" description="Helical" evidence="1">
    <location>
        <begin position="84"/>
        <end position="104"/>
    </location>
</feature>
<dbReference type="EMBL" id="JAJOMB010000002">
    <property type="protein sequence ID" value="MCD5310022.1"/>
    <property type="molecule type" value="Genomic_DNA"/>
</dbReference>
<evidence type="ECO:0000256" key="1">
    <source>
        <dbReference type="SAM" id="Phobius"/>
    </source>
</evidence>
<evidence type="ECO:0008006" key="4">
    <source>
        <dbReference type="Google" id="ProtNLM"/>
    </source>
</evidence>
<dbReference type="AlphaFoldDB" id="A0A9X1N7S1"/>
<organism evidence="2 3">
    <name type="scientific">Kineosporia babensis</name>
    <dbReference type="NCBI Taxonomy" id="499548"/>
    <lineage>
        <taxon>Bacteria</taxon>
        <taxon>Bacillati</taxon>
        <taxon>Actinomycetota</taxon>
        <taxon>Actinomycetes</taxon>
        <taxon>Kineosporiales</taxon>
        <taxon>Kineosporiaceae</taxon>
        <taxon>Kineosporia</taxon>
    </lineage>
</organism>
<keyword evidence="1" id="KW-0472">Membrane</keyword>
<keyword evidence="1" id="KW-1133">Transmembrane helix</keyword>
<name>A0A9X1N7S1_9ACTN</name>
<keyword evidence="3" id="KW-1185">Reference proteome</keyword>
<keyword evidence="1" id="KW-0812">Transmembrane</keyword>
<accession>A0A9X1N7S1</accession>
<dbReference type="Proteomes" id="UP001138997">
    <property type="component" value="Unassembled WGS sequence"/>
</dbReference>
<protein>
    <recommendedName>
        <fullName evidence="4">ATP synthase protein I</fullName>
    </recommendedName>
</protein>
<evidence type="ECO:0000313" key="3">
    <source>
        <dbReference type="Proteomes" id="UP001138997"/>
    </source>
</evidence>
<proteinExistence type="predicted"/>
<dbReference type="RefSeq" id="WP_231438951.1">
    <property type="nucleotide sequence ID" value="NZ_JAJOMB010000002.1"/>
</dbReference>
<evidence type="ECO:0000313" key="2">
    <source>
        <dbReference type="EMBL" id="MCD5310022.1"/>
    </source>
</evidence>
<reference evidence="2" key="1">
    <citation type="submission" date="2021-11" db="EMBL/GenBank/DDBJ databases">
        <title>Streptomyces corallinus and Kineosporia corallina sp. nov., two new coral-derived marine actinobacteria.</title>
        <authorList>
            <person name="Buangrab K."/>
            <person name="Sutthacheep M."/>
            <person name="Yeemin T."/>
            <person name="Harunari E."/>
            <person name="Igarashi Y."/>
            <person name="Sripreechasak P."/>
            <person name="Kanchanasin P."/>
            <person name="Tanasupawat S."/>
            <person name="Phongsopitanun W."/>
        </authorList>
    </citation>
    <scope>NUCLEOTIDE SEQUENCE</scope>
    <source>
        <strain evidence="2">JCM 31032</strain>
    </source>
</reference>
<sequence length="149" mass="15830">MNMSQAESGPQKVSRAPEPVLTLWLAALVPALVLGGLTSAGAFVVGRDEGISALAGSGLALLALTFTTMLHFQIRMTEPWLGMGLAFMTYSLVIGLMWAAFLVFDETDWLVGPAAAAGLAAGLLGWIAGHMRGALKLREPLYDDRVERD</sequence>
<feature type="transmembrane region" description="Helical" evidence="1">
    <location>
        <begin position="110"/>
        <end position="129"/>
    </location>
</feature>
<feature type="transmembrane region" description="Helical" evidence="1">
    <location>
        <begin position="51"/>
        <end position="72"/>
    </location>
</feature>